<reference evidence="2" key="1">
    <citation type="submission" date="2022-11" db="EMBL/GenBank/DDBJ databases">
        <title>Alteromonas sp. nov., isolated from sea water of the Qingdao.</title>
        <authorList>
            <person name="Wang Q."/>
        </authorList>
    </citation>
    <scope>NUCLEOTIDE SEQUENCE</scope>
    <source>
        <strain evidence="2">ASW11-7</strain>
    </source>
</reference>
<dbReference type="PANTHER" id="PTHR40278">
    <property type="entry name" value="DNA UTILIZATION PROTEIN HOFN"/>
    <property type="match status" value="1"/>
</dbReference>
<keyword evidence="1" id="KW-0472">Membrane</keyword>
<dbReference type="Pfam" id="PF05137">
    <property type="entry name" value="PilN"/>
    <property type="match status" value="1"/>
</dbReference>
<sequence length="196" mass="21818">MAHINLLPWREKQRQEQKKQYVMGLIAVAALVGLVFWFVGQAIDQQIANQNARNTYLQNEISALDSQIAEIQNIKKSKSAIEQRMALIEQLQTSRNVAPLLFDELAKIVPPGVSFKSMRRINNTIEIEGISDSNNRLSEFMRQLERSDVFTGGDLSSIVADDRTSGAVSDFTLKFTISPAIAPQPSEVDNAQGGKK</sequence>
<protein>
    <submittedName>
        <fullName evidence="2">PilN domain-containing protein</fullName>
    </submittedName>
</protein>
<dbReference type="RefSeq" id="WP_265618595.1">
    <property type="nucleotide sequence ID" value="NZ_JAPFRD010000013.1"/>
</dbReference>
<evidence type="ECO:0000256" key="1">
    <source>
        <dbReference type="SAM" id="Phobius"/>
    </source>
</evidence>
<gene>
    <name evidence="2" type="ORF">OPS25_14625</name>
</gene>
<keyword evidence="1" id="KW-0812">Transmembrane</keyword>
<comment type="caution">
    <text evidence="2">The sequence shown here is derived from an EMBL/GenBank/DDBJ whole genome shotgun (WGS) entry which is preliminary data.</text>
</comment>
<accession>A0ABT3PAC6</accession>
<evidence type="ECO:0000313" key="3">
    <source>
        <dbReference type="Proteomes" id="UP001142810"/>
    </source>
</evidence>
<evidence type="ECO:0000313" key="2">
    <source>
        <dbReference type="EMBL" id="MCW8109738.1"/>
    </source>
</evidence>
<keyword evidence="3" id="KW-1185">Reference proteome</keyword>
<organism evidence="2 3">
    <name type="scientific">Alteromonas aquimaris</name>
    <dbReference type="NCBI Taxonomy" id="2998417"/>
    <lineage>
        <taxon>Bacteria</taxon>
        <taxon>Pseudomonadati</taxon>
        <taxon>Pseudomonadota</taxon>
        <taxon>Gammaproteobacteria</taxon>
        <taxon>Alteromonadales</taxon>
        <taxon>Alteromonadaceae</taxon>
        <taxon>Alteromonas/Salinimonas group</taxon>
        <taxon>Alteromonas</taxon>
    </lineage>
</organism>
<dbReference type="PANTHER" id="PTHR40278:SF2">
    <property type="entry name" value="TYPE IV PILUS INNER MEMBRANE COMPONENT PILN"/>
    <property type="match status" value="1"/>
</dbReference>
<feature type="transmembrane region" description="Helical" evidence="1">
    <location>
        <begin position="21"/>
        <end position="40"/>
    </location>
</feature>
<dbReference type="EMBL" id="JAPFRD010000013">
    <property type="protein sequence ID" value="MCW8109738.1"/>
    <property type="molecule type" value="Genomic_DNA"/>
</dbReference>
<dbReference type="InterPro" id="IPR052534">
    <property type="entry name" value="Extracell_DNA_Util/SecSys_Comp"/>
</dbReference>
<proteinExistence type="predicted"/>
<dbReference type="InterPro" id="IPR007813">
    <property type="entry name" value="PilN"/>
</dbReference>
<keyword evidence="1" id="KW-1133">Transmembrane helix</keyword>
<dbReference type="Proteomes" id="UP001142810">
    <property type="component" value="Unassembled WGS sequence"/>
</dbReference>
<name>A0ABT3PAC6_9ALTE</name>